<evidence type="ECO:0000256" key="2">
    <source>
        <dbReference type="ARBA" id="ARBA00022692"/>
    </source>
</evidence>
<protein>
    <submittedName>
        <fullName evidence="7">Uncharacterized protein</fullName>
    </submittedName>
</protein>
<feature type="chain" id="PRO_5032276147" evidence="6">
    <location>
        <begin position="27"/>
        <end position="364"/>
    </location>
</feature>
<feature type="signal peptide" evidence="6">
    <location>
        <begin position="1"/>
        <end position="26"/>
    </location>
</feature>
<keyword evidence="4" id="KW-1133">Transmembrane helix</keyword>
<evidence type="ECO:0000256" key="6">
    <source>
        <dbReference type="SAM" id="SignalP"/>
    </source>
</evidence>
<comment type="subcellular location">
    <subcellularLocation>
        <location evidence="1">Membrane</location>
        <topology evidence="1">Single-pass membrane protein</topology>
    </subcellularLocation>
</comment>
<evidence type="ECO:0000256" key="5">
    <source>
        <dbReference type="ARBA" id="ARBA00023136"/>
    </source>
</evidence>
<organism evidence="7 8">
    <name type="scientific">Polarella glacialis</name>
    <name type="common">Dinoflagellate</name>
    <dbReference type="NCBI Taxonomy" id="89957"/>
    <lineage>
        <taxon>Eukaryota</taxon>
        <taxon>Sar</taxon>
        <taxon>Alveolata</taxon>
        <taxon>Dinophyceae</taxon>
        <taxon>Suessiales</taxon>
        <taxon>Suessiaceae</taxon>
        <taxon>Polarella</taxon>
    </lineage>
</organism>
<name>A0A813JKI1_POLGL</name>
<evidence type="ECO:0000256" key="4">
    <source>
        <dbReference type="ARBA" id="ARBA00022989"/>
    </source>
</evidence>
<reference evidence="7" key="1">
    <citation type="submission" date="2021-02" db="EMBL/GenBank/DDBJ databases">
        <authorList>
            <person name="Dougan E. K."/>
            <person name="Rhodes N."/>
            <person name="Thang M."/>
            <person name="Chan C."/>
        </authorList>
    </citation>
    <scope>NUCLEOTIDE SEQUENCE</scope>
</reference>
<sequence length="364" mass="38140">MKFRFFISRAAPALLLLLFRLEFCRAVHYENPPCAHDEVQGEVLGASGYTCSPRCDDAAYNCPVDMPLGASAQPQCMLQDVDKGAFCGLVCQVDAQCPTGSQCTQLTQMGVGICLYPASFADWARTVITRKLSVGWPKKGGSVETFQIAKTLAALQSMKSKYSIDDGDVDMLTLKELLNSVSPSSVAPSGGSLDTAASAVASLAATRAATAPTNSGGGSGSGDFKIWETDLSRLGNEMGRGLPGVQSELSRDVYLAEHLSNQFAASDLLRTVVIFGVIYLAVGSFIKYQTNGASGINMIPHVGFWVEYPALVVDGIAYSKMLLDGAMGKSTSASSSYDTGLCLDGGIRGASLGRGGGAGAFEAL</sequence>
<proteinExistence type="predicted"/>
<evidence type="ECO:0000313" key="7">
    <source>
        <dbReference type="EMBL" id="CAE8680408.1"/>
    </source>
</evidence>
<comment type="caution">
    <text evidence="7">The sequence shown here is derived from an EMBL/GenBank/DDBJ whole genome shotgun (WGS) entry which is preliminary data.</text>
</comment>
<gene>
    <name evidence="7" type="ORF">PGLA2088_LOCUS21881</name>
</gene>
<keyword evidence="2" id="KW-0812">Transmembrane</keyword>
<dbReference type="EMBL" id="CAJNNW010025850">
    <property type="protein sequence ID" value="CAE8680408.1"/>
    <property type="molecule type" value="Genomic_DNA"/>
</dbReference>
<dbReference type="InterPro" id="IPR018939">
    <property type="entry name" value="Autophagy-rel_prot_27"/>
</dbReference>
<keyword evidence="5" id="KW-0472">Membrane</keyword>
<evidence type="ECO:0000256" key="3">
    <source>
        <dbReference type="ARBA" id="ARBA00022729"/>
    </source>
</evidence>
<evidence type="ECO:0000256" key="1">
    <source>
        <dbReference type="ARBA" id="ARBA00004167"/>
    </source>
</evidence>
<dbReference type="Pfam" id="PF09451">
    <property type="entry name" value="ATG27"/>
    <property type="match status" value="1"/>
</dbReference>
<dbReference type="Proteomes" id="UP000626109">
    <property type="component" value="Unassembled WGS sequence"/>
</dbReference>
<accession>A0A813JKI1</accession>
<keyword evidence="3 6" id="KW-0732">Signal</keyword>
<dbReference type="AlphaFoldDB" id="A0A813JKI1"/>
<evidence type="ECO:0000313" key="8">
    <source>
        <dbReference type="Proteomes" id="UP000626109"/>
    </source>
</evidence>
<dbReference type="GO" id="GO:0016020">
    <property type="term" value="C:membrane"/>
    <property type="evidence" value="ECO:0007669"/>
    <property type="project" value="UniProtKB-SubCell"/>
</dbReference>